<dbReference type="PANTHER" id="PTHR46049">
    <property type="entry name" value="AGAP003327-PA"/>
    <property type="match status" value="1"/>
</dbReference>
<dbReference type="PROSITE" id="PS51456">
    <property type="entry name" value="MYOSIN_MOTOR"/>
    <property type="match status" value="1"/>
</dbReference>
<dbReference type="InterPro" id="IPR051724">
    <property type="entry name" value="Actin_motor_Myosin"/>
</dbReference>
<protein>
    <submittedName>
        <fullName evidence="4">Myosin X</fullName>
    </submittedName>
</protein>
<evidence type="ECO:0000259" key="3">
    <source>
        <dbReference type="PROSITE" id="PS51456"/>
    </source>
</evidence>
<reference evidence="5" key="1">
    <citation type="submission" date="2011-11" db="EMBL/GenBank/DDBJ databases">
        <title>The Draft Genome of Spermophilus tridecemlineatus.</title>
        <authorList>
            <consortium name="The Broad Institute Genome Assembly &amp; Analysis Group"/>
            <consortium name="Computational R&amp;D Group"/>
            <consortium name="and Sequencing Platform"/>
            <person name="Di Palma F."/>
            <person name="Alfoldi J."/>
            <person name="Johnson J."/>
            <person name="Berlin A."/>
            <person name="Gnerre S."/>
            <person name="Jaffe D."/>
            <person name="MacCallum I."/>
            <person name="Young S."/>
            <person name="Walker B.J."/>
            <person name="Lindblad-Toh K."/>
        </authorList>
    </citation>
    <scope>NUCLEOTIDE SEQUENCE [LARGE SCALE GENOMIC DNA]</scope>
</reference>
<sequence length="238" mass="28768">MMPDQFDQAVVLNQLRYSGMLETVRIRKAGYAVRRPFQDFYKRYKVLMRNLPLPEDVRGKCTALLQLYDASNSEWQLGKTKVFLRESLEQKLEKQREEEVTRAAMLIRAHILGYLARKQYRKVLCGVVTIQKNYRAFLLRKRFLHLKKAAIVFQKQLRGQLARRVYRQLLAEKRELEEKRKREEEAKKKQEEEERERERMRREAELRAQQEEEARKQRELAALQKSRKEAELTRELEK</sequence>
<dbReference type="GO" id="GO:0005547">
    <property type="term" value="F:phosphatidylinositol-3,4,5-trisphosphate binding"/>
    <property type="evidence" value="ECO:0007669"/>
    <property type="project" value="TreeGrafter"/>
</dbReference>
<dbReference type="GO" id="GO:0060002">
    <property type="term" value="F:plus-end directed microfilament motor activity"/>
    <property type="evidence" value="ECO:0007669"/>
    <property type="project" value="TreeGrafter"/>
</dbReference>
<evidence type="ECO:0000313" key="4">
    <source>
        <dbReference type="Ensembl" id="ENSSTOP00000030018.1"/>
    </source>
</evidence>
<dbReference type="FunFam" id="1.20.5.190:FF:000026">
    <property type="entry name" value="Unconventional myosin-X"/>
    <property type="match status" value="1"/>
</dbReference>
<dbReference type="Proteomes" id="UP000005215">
    <property type="component" value="Unassembled WGS sequence"/>
</dbReference>
<proteinExistence type="inferred from homology"/>
<dbReference type="Pfam" id="PF00612">
    <property type="entry name" value="IQ"/>
    <property type="match status" value="3"/>
</dbReference>
<dbReference type="GeneTree" id="ENSGT00940000155469"/>
<dbReference type="GO" id="GO:0016459">
    <property type="term" value="C:myosin complex"/>
    <property type="evidence" value="ECO:0007669"/>
    <property type="project" value="UniProtKB-KW"/>
</dbReference>
<evidence type="ECO:0000256" key="1">
    <source>
        <dbReference type="PROSITE-ProRule" id="PRU00782"/>
    </source>
</evidence>
<evidence type="ECO:0000256" key="2">
    <source>
        <dbReference type="SAM" id="MobiDB-lite"/>
    </source>
</evidence>
<dbReference type="EMBL" id="AGTP01014378">
    <property type="status" value="NOT_ANNOTATED_CDS"/>
    <property type="molecule type" value="Genomic_DNA"/>
</dbReference>
<evidence type="ECO:0000313" key="5">
    <source>
        <dbReference type="Proteomes" id="UP000005215"/>
    </source>
</evidence>
<keyword evidence="1" id="KW-0009">Actin-binding</keyword>
<dbReference type="GO" id="GO:0030705">
    <property type="term" value="P:cytoskeleton-dependent intracellular transport"/>
    <property type="evidence" value="ECO:0007669"/>
    <property type="project" value="TreeGrafter"/>
</dbReference>
<dbReference type="InterPro" id="IPR000048">
    <property type="entry name" value="IQ_motif_EF-hand-BS"/>
</dbReference>
<dbReference type="GO" id="GO:0030175">
    <property type="term" value="C:filopodium"/>
    <property type="evidence" value="ECO:0007669"/>
    <property type="project" value="TreeGrafter"/>
</dbReference>
<dbReference type="GO" id="GO:0005524">
    <property type="term" value="F:ATP binding"/>
    <property type="evidence" value="ECO:0007669"/>
    <property type="project" value="InterPro"/>
</dbReference>
<keyword evidence="5" id="KW-1185">Reference proteome</keyword>
<dbReference type="GO" id="GO:0051015">
    <property type="term" value="F:actin filament binding"/>
    <property type="evidence" value="ECO:0007669"/>
    <property type="project" value="TreeGrafter"/>
</dbReference>
<comment type="caution">
    <text evidence="1">Lacks conserved residue(s) required for the propagation of feature annotation.</text>
</comment>
<dbReference type="EMBL" id="AGTP01014377">
    <property type="status" value="NOT_ANNOTATED_CDS"/>
    <property type="molecule type" value="Genomic_DNA"/>
</dbReference>
<dbReference type="GO" id="GO:0008360">
    <property type="term" value="P:regulation of cell shape"/>
    <property type="evidence" value="ECO:0007669"/>
    <property type="project" value="TreeGrafter"/>
</dbReference>
<accession>A0A287D8Z7</accession>
<keyword evidence="1" id="KW-0505">Motor protein</keyword>
<feature type="domain" description="Myosin motor" evidence="3">
    <location>
        <begin position="1"/>
        <end position="97"/>
    </location>
</feature>
<feature type="compositionally biased region" description="Basic and acidic residues" evidence="2">
    <location>
        <begin position="226"/>
        <end position="238"/>
    </location>
</feature>
<gene>
    <name evidence="4" type="primary">MYO10</name>
</gene>
<dbReference type="SUPFAM" id="SSF52540">
    <property type="entry name" value="P-loop containing nucleoside triphosphate hydrolases"/>
    <property type="match status" value="1"/>
</dbReference>
<feature type="region of interest" description="Disordered" evidence="2">
    <location>
        <begin position="177"/>
        <end position="238"/>
    </location>
</feature>
<dbReference type="Pfam" id="PF00063">
    <property type="entry name" value="Myosin_head"/>
    <property type="match status" value="1"/>
</dbReference>
<dbReference type="PANTHER" id="PTHR46049:SF2">
    <property type="entry name" value="UNCONVENTIONAL MYOSIN-X"/>
    <property type="match status" value="1"/>
</dbReference>
<dbReference type="Gene3D" id="1.20.5.190">
    <property type="match status" value="1"/>
</dbReference>
<name>A0A287D8Z7_ICTTR</name>
<dbReference type="Ensembl" id="ENSSTOT00000036377.1">
    <property type="protein sequence ID" value="ENSSTOP00000030018.1"/>
    <property type="gene ID" value="ENSSTOG00000004826.3"/>
</dbReference>
<dbReference type="Gene3D" id="6.20.240.20">
    <property type="match status" value="1"/>
</dbReference>
<organism evidence="4 5">
    <name type="scientific">Ictidomys tridecemlineatus</name>
    <name type="common">Thirteen-lined ground squirrel</name>
    <name type="synonym">Spermophilus tridecemlineatus</name>
    <dbReference type="NCBI Taxonomy" id="43179"/>
    <lineage>
        <taxon>Eukaryota</taxon>
        <taxon>Metazoa</taxon>
        <taxon>Chordata</taxon>
        <taxon>Craniata</taxon>
        <taxon>Vertebrata</taxon>
        <taxon>Euteleostomi</taxon>
        <taxon>Mammalia</taxon>
        <taxon>Eutheria</taxon>
        <taxon>Euarchontoglires</taxon>
        <taxon>Glires</taxon>
        <taxon>Rodentia</taxon>
        <taxon>Sciuromorpha</taxon>
        <taxon>Sciuridae</taxon>
        <taxon>Xerinae</taxon>
        <taxon>Marmotini</taxon>
        <taxon>Ictidomys</taxon>
    </lineage>
</organism>
<dbReference type="SMART" id="SM00015">
    <property type="entry name" value="IQ"/>
    <property type="match status" value="3"/>
</dbReference>
<dbReference type="InterPro" id="IPR027417">
    <property type="entry name" value="P-loop_NTPase"/>
</dbReference>
<dbReference type="InterPro" id="IPR001609">
    <property type="entry name" value="Myosin_head_motor_dom-like"/>
</dbReference>
<keyword evidence="1" id="KW-0518">Myosin</keyword>
<reference evidence="4" key="3">
    <citation type="submission" date="2025-09" db="UniProtKB">
        <authorList>
            <consortium name="Ensembl"/>
        </authorList>
    </citation>
    <scope>IDENTIFICATION</scope>
</reference>
<feature type="compositionally biased region" description="Basic and acidic residues" evidence="2">
    <location>
        <begin position="177"/>
        <end position="219"/>
    </location>
</feature>
<comment type="similarity">
    <text evidence="1">Belongs to the TRAFAC class myosin-kinesin ATPase superfamily. Myosin family.</text>
</comment>
<dbReference type="PROSITE" id="PS50096">
    <property type="entry name" value="IQ"/>
    <property type="match status" value="2"/>
</dbReference>
<reference evidence="4" key="2">
    <citation type="submission" date="2025-08" db="UniProtKB">
        <authorList>
            <consortium name="Ensembl"/>
        </authorList>
    </citation>
    <scope>IDENTIFICATION</scope>
</reference>
<dbReference type="GO" id="GO:0051489">
    <property type="term" value="P:regulation of filopodium assembly"/>
    <property type="evidence" value="ECO:0007669"/>
    <property type="project" value="TreeGrafter"/>
</dbReference>
<dbReference type="AlphaFoldDB" id="A0A287D8Z7"/>
<dbReference type="EMBL" id="AGTP01014379">
    <property type="status" value="NOT_ANNOTATED_CDS"/>
    <property type="molecule type" value="Genomic_DNA"/>
</dbReference>